<dbReference type="GO" id="GO:0007018">
    <property type="term" value="P:microtubule-based movement"/>
    <property type="evidence" value="ECO:0007669"/>
    <property type="project" value="TreeGrafter"/>
</dbReference>
<dbReference type="RefSeq" id="XP_024347579.1">
    <property type="nucleotide sequence ID" value="XM_024498002.1"/>
</dbReference>
<dbReference type="GO" id="GO:0045505">
    <property type="term" value="F:dynein intermediate chain binding"/>
    <property type="evidence" value="ECO:0007669"/>
    <property type="project" value="TreeGrafter"/>
</dbReference>
<accession>W6U5D5</accession>
<dbReference type="GO" id="GO:0005737">
    <property type="term" value="C:cytoplasm"/>
    <property type="evidence" value="ECO:0007669"/>
    <property type="project" value="TreeGrafter"/>
</dbReference>
<evidence type="ECO:0000313" key="2">
    <source>
        <dbReference type="EMBL" id="EUB56383.1"/>
    </source>
</evidence>
<keyword evidence="3" id="KW-1185">Reference proteome</keyword>
<comment type="similarity">
    <text evidence="1">Belongs to the dynein light chain Tctex-type family.</text>
</comment>
<evidence type="ECO:0000256" key="1">
    <source>
        <dbReference type="ARBA" id="ARBA00005361"/>
    </source>
</evidence>
<dbReference type="Proteomes" id="UP000019149">
    <property type="component" value="Unassembled WGS sequence"/>
</dbReference>
<gene>
    <name evidence="2" type="ORF">EGR_08753</name>
</gene>
<dbReference type="PANTHER" id="PTHR21255">
    <property type="entry name" value="T-COMPLEX-ASSOCIATED-TESTIS-EXPRESSED 1/ DYNEIN LIGHT CHAIN"/>
    <property type="match status" value="1"/>
</dbReference>
<protein>
    <submittedName>
        <fullName evidence="2">Dynein light chain Tctex-type</fullName>
    </submittedName>
</protein>
<reference evidence="2 3" key="1">
    <citation type="journal article" date="2013" name="Nat. Genet.">
        <title>The genome of the hydatid tapeworm Echinococcus granulosus.</title>
        <authorList>
            <person name="Zheng H."/>
            <person name="Zhang W."/>
            <person name="Zhang L."/>
            <person name="Zhang Z."/>
            <person name="Li J."/>
            <person name="Lu G."/>
            <person name="Zhu Y."/>
            <person name="Wang Y."/>
            <person name="Huang Y."/>
            <person name="Liu J."/>
            <person name="Kang H."/>
            <person name="Chen J."/>
            <person name="Wang L."/>
            <person name="Chen A."/>
            <person name="Yu S."/>
            <person name="Gao Z."/>
            <person name="Jin L."/>
            <person name="Gu W."/>
            <person name="Wang Z."/>
            <person name="Zhao L."/>
            <person name="Shi B."/>
            <person name="Wen H."/>
            <person name="Lin R."/>
            <person name="Jones M.K."/>
            <person name="Brejova B."/>
            <person name="Vinar T."/>
            <person name="Zhao G."/>
            <person name="McManus D.P."/>
            <person name="Chen Z."/>
            <person name="Zhou Y."/>
            <person name="Wang S."/>
        </authorList>
    </citation>
    <scope>NUCLEOTIDE SEQUENCE [LARGE SCALE GENOMIC DNA]</scope>
</reference>
<dbReference type="GeneID" id="36344468"/>
<comment type="caution">
    <text evidence="2">The sequence shown here is derived from an EMBL/GenBank/DDBJ whole genome shotgun (WGS) entry which is preliminary data.</text>
</comment>
<dbReference type="AlphaFoldDB" id="W6U5D5"/>
<dbReference type="InterPro" id="IPR038586">
    <property type="entry name" value="Tctex-1-like_sf"/>
</dbReference>
<dbReference type="Gene3D" id="3.30.1140.40">
    <property type="entry name" value="Tctex-1"/>
    <property type="match status" value="1"/>
</dbReference>
<dbReference type="Pfam" id="PF03645">
    <property type="entry name" value="Tctex-1"/>
    <property type="match status" value="1"/>
</dbReference>
<proteinExistence type="inferred from homology"/>
<dbReference type="KEGG" id="egl:EGR_08753"/>
<organism evidence="2 3">
    <name type="scientific">Echinococcus granulosus</name>
    <name type="common">Hydatid tapeworm</name>
    <dbReference type="NCBI Taxonomy" id="6210"/>
    <lineage>
        <taxon>Eukaryota</taxon>
        <taxon>Metazoa</taxon>
        <taxon>Spiralia</taxon>
        <taxon>Lophotrochozoa</taxon>
        <taxon>Platyhelminthes</taxon>
        <taxon>Cestoda</taxon>
        <taxon>Eucestoda</taxon>
        <taxon>Cyclophyllidea</taxon>
        <taxon>Taeniidae</taxon>
        <taxon>Echinococcus</taxon>
        <taxon>Echinococcus granulosus group</taxon>
    </lineage>
</organism>
<dbReference type="OrthoDB" id="10059120at2759"/>
<evidence type="ECO:0000313" key="3">
    <source>
        <dbReference type="Proteomes" id="UP000019149"/>
    </source>
</evidence>
<dbReference type="PANTHER" id="PTHR21255:SF4">
    <property type="entry name" value="DYNEIN LIGHT CHAIN TCTEX-TYPE"/>
    <property type="match status" value="1"/>
</dbReference>
<name>W6U5D5_ECHGR</name>
<dbReference type="EMBL" id="APAU02000118">
    <property type="protein sequence ID" value="EUB56383.1"/>
    <property type="molecule type" value="Genomic_DNA"/>
</dbReference>
<dbReference type="STRING" id="6210.W6U5D5"/>
<dbReference type="InterPro" id="IPR005334">
    <property type="entry name" value="Tctex-1-like"/>
</dbReference>
<dbReference type="GO" id="GO:0005868">
    <property type="term" value="C:cytoplasmic dynein complex"/>
    <property type="evidence" value="ECO:0007669"/>
    <property type="project" value="TreeGrafter"/>
</dbReference>
<sequence>MGESEEVEQPAAFSSIEVSAVIKDIVANALTNNKLESAKMNAWASEITEQCLHQLTKLNRPFKYLVTCVIMQKDGTSLYTGSTCYWDATTDGNCTIKWENGSMYCIVTCFGLAI</sequence>
<dbReference type="CTD" id="36344468"/>